<proteinExistence type="predicted"/>
<protein>
    <submittedName>
        <fullName evidence="1">Uncharacterized protein</fullName>
    </submittedName>
</protein>
<name>A0A1J5PNE5_9ZZZZ</name>
<dbReference type="AlphaFoldDB" id="A0A1J5PNE5"/>
<dbReference type="EMBL" id="MLJW01004914">
    <property type="protein sequence ID" value="OIQ69108.1"/>
    <property type="molecule type" value="Genomic_DNA"/>
</dbReference>
<accession>A0A1J5PNE5</accession>
<gene>
    <name evidence="1" type="ORF">GALL_492910</name>
</gene>
<reference evidence="1" key="1">
    <citation type="submission" date="2016-10" db="EMBL/GenBank/DDBJ databases">
        <title>Sequence of Gallionella enrichment culture.</title>
        <authorList>
            <person name="Poehlein A."/>
            <person name="Muehling M."/>
            <person name="Daniel R."/>
        </authorList>
    </citation>
    <scope>NUCLEOTIDE SEQUENCE</scope>
</reference>
<sequence>MQQVILMFGLRLPEITGGGDFGHDLAGPQARGVHVSNRIQRGLFLRVVEGEDRRAIAYPQIVALPVRRGRVVDLEVEFQQRAIAGLGRIIDDLDRLGMGAVVAIGRVCDVAACVADAGGDHARQLADQILHTPETAARQNCPFAHFSSSSSNIARNSP</sequence>
<comment type="caution">
    <text evidence="1">The sequence shown here is derived from an EMBL/GenBank/DDBJ whole genome shotgun (WGS) entry which is preliminary data.</text>
</comment>
<organism evidence="1">
    <name type="scientific">mine drainage metagenome</name>
    <dbReference type="NCBI Taxonomy" id="410659"/>
    <lineage>
        <taxon>unclassified sequences</taxon>
        <taxon>metagenomes</taxon>
        <taxon>ecological metagenomes</taxon>
    </lineage>
</organism>
<evidence type="ECO:0000313" key="1">
    <source>
        <dbReference type="EMBL" id="OIQ69108.1"/>
    </source>
</evidence>